<protein>
    <submittedName>
        <fullName evidence="2">Uncharacterized protein</fullName>
    </submittedName>
</protein>
<name>A0A7J6L656_PEROL</name>
<sequence>MKGTELILDTYSELRKSSELNAASKQSVDLRKHRVLEERDFIVLLNPRRWQSCKRWQRAAHSQFKEPISKYIDMHPNDGLKIGDAMETAGNLIPSPSRPLFPQDMSYLVRADAERSGDEDVRSPIPRQATVVLSDSPEQRRLSKSKPSSNPQRSSDGKGGRTQAGSYQVWAPLIPKKMAMYFNMRFVEVAMAMGWNLQTLLDPVVYRTLATLRPNMLIFKPDYDELDRLQRKVLAETYARLSLYLTECSKVFVIIGARPIAPLSTEGDRFRFVCCLANLEGRLFPWRGKTVRVSDNDNPTSDIPALVGKFFVDDCLRGIQACNVRILVLWACSGEDHSSSAPIHDEDSATFEAVIVKWKLSQRSDVSTEPPVKDQGDGTWAFFRWAPWFDFPEPTPATTSSRNPAGSSSASSSPAPEVREMVEVDEVSETGASSSVSKNNAGCNVDPQHMHAQLTHKFLALFPDGVTCSNMYEGEWYGGKIIPYPRKKNCKAYEILIESFYMMT</sequence>
<dbReference type="AlphaFoldDB" id="A0A7J6L656"/>
<dbReference type="Proteomes" id="UP000572268">
    <property type="component" value="Unassembled WGS sequence"/>
</dbReference>
<gene>
    <name evidence="2" type="ORF">FOL46_008647</name>
</gene>
<feature type="region of interest" description="Disordered" evidence="1">
    <location>
        <begin position="112"/>
        <end position="163"/>
    </location>
</feature>
<feature type="compositionally biased region" description="Basic and acidic residues" evidence="1">
    <location>
        <begin position="112"/>
        <end position="122"/>
    </location>
</feature>
<evidence type="ECO:0000313" key="3">
    <source>
        <dbReference type="Proteomes" id="UP000572268"/>
    </source>
</evidence>
<dbReference type="EMBL" id="JABANN010000702">
    <property type="protein sequence ID" value="KAF4654662.1"/>
    <property type="molecule type" value="Genomic_DNA"/>
</dbReference>
<organism evidence="2 3">
    <name type="scientific">Perkinsus olseni</name>
    <name type="common">Perkinsus atlanticus</name>
    <dbReference type="NCBI Taxonomy" id="32597"/>
    <lineage>
        <taxon>Eukaryota</taxon>
        <taxon>Sar</taxon>
        <taxon>Alveolata</taxon>
        <taxon>Perkinsozoa</taxon>
        <taxon>Perkinsea</taxon>
        <taxon>Perkinsida</taxon>
        <taxon>Perkinsidae</taxon>
        <taxon>Perkinsus</taxon>
    </lineage>
</organism>
<feature type="compositionally biased region" description="Low complexity" evidence="1">
    <location>
        <begin position="400"/>
        <end position="416"/>
    </location>
</feature>
<comment type="caution">
    <text evidence="2">The sequence shown here is derived from an EMBL/GenBank/DDBJ whole genome shotgun (WGS) entry which is preliminary data.</text>
</comment>
<evidence type="ECO:0000313" key="2">
    <source>
        <dbReference type="EMBL" id="KAF4654662.1"/>
    </source>
</evidence>
<evidence type="ECO:0000256" key="1">
    <source>
        <dbReference type="SAM" id="MobiDB-lite"/>
    </source>
</evidence>
<feature type="region of interest" description="Disordered" evidence="1">
    <location>
        <begin position="394"/>
        <end position="419"/>
    </location>
</feature>
<reference evidence="2 3" key="1">
    <citation type="submission" date="2020-04" db="EMBL/GenBank/DDBJ databases">
        <title>Perkinsus olseni comparative genomics.</title>
        <authorList>
            <person name="Bogema D.R."/>
        </authorList>
    </citation>
    <scope>NUCLEOTIDE SEQUENCE [LARGE SCALE GENOMIC DNA]</scope>
    <source>
        <strain evidence="2">ATCC PRA-31</strain>
    </source>
</reference>
<feature type="compositionally biased region" description="Polar residues" evidence="1">
    <location>
        <begin position="145"/>
        <end position="154"/>
    </location>
</feature>
<accession>A0A7J6L656</accession>
<proteinExistence type="predicted"/>